<reference evidence="11" key="1">
    <citation type="submission" date="2020-03" db="EMBL/GenBank/DDBJ databases">
        <title>Melopsittacus undulatus (budgerigar) genome, bMelUnd1, maternal haplotype with Z.</title>
        <authorList>
            <person name="Gedman G."/>
            <person name="Mountcastle J."/>
            <person name="Haase B."/>
            <person name="Formenti G."/>
            <person name="Wright T."/>
            <person name="Apodaca J."/>
            <person name="Pelan S."/>
            <person name="Chow W."/>
            <person name="Rhie A."/>
            <person name="Howe K."/>
            <person name="Fedrigo O."/>
            <person name="Jarvis E.D."/>
        </authorList>
    </citation>
    <scope>NUCLEOTIDE SEQUENCE [LARGE SCALE GENOMIC DNA]</scope>
</reference>
<organism evidence="11 12">
    <name type="scientific">Melopsittacus undulatus</name>
    <name type="common">Budgerigar</name>
    <name type="synonym">Psittacus undulatus</name>
    <dbReference type="NCBI Taxonomy" id="13146"/>
    <lineage>
        <taxon>Eukaryota</taxon>
        <taxon>Metazoa</taxon>
        <taxon>Chordata</taxon>
        <taxon>Craniata</taxon>
        <taxon>Vertebrata</taxon>
        <taxon>Euteleostomi</taxon>
        <taxon>Archelosauria</taxon>
        <taxon>Archosauria</taxon>
        <taxon>Dinosauria</taxon>
        <taxon>Saurischia</taxon>
        <taxon>Theropoda</taxon>
        <taxon>Coelurosauria</taxon>
        <taxon>Aves</taxon>
        <taxon>Neognathae</taxon>
        <taxon>Neoaves</taxon>
        <taxon>Telluraves</taxon>
        <taxon>Australaves</taxon>
        <taxon>Psittaciformes</taxon>
        <taxon>Psittaculidae</taxon>
        <taxon>Melopsittacus</taxon>
    </lineage>
</organism>
<evidence type="ECO:0000256" key="6">
    <source>
        <dbReference type="ARBA" id="ARBA00022529"/>
    </source>
</evidence>
<accession>A0A8V5HED8</accession>
<evidence type="ECO:0000256" key="8">
    <source>
        <dbReference type="ARBA" id="ARBA00022729"/>
    </source>
</evidence>
<dbReference type="GO" id="GO:0042742">
    <property type="term" value="P:defense response to bacterium"/>
    <property type="evidence" value="ECO:0007669"/>
    <property type="project" value="UniProtKB-KW"/>
</dbReference>
<evidence type="ECO:0000256" key="10">
    <source>
        <dbReference type="ARBA" id="ARBA00023157"/>
    </source>
</evidence>
<name>A0A8V5HED8_MELUD</name>
<protein>
    <recommendedName>
        <fullName evidence="4">Liver-expressed antimicrobial peptide 2</fullName>
    </recommendedName>
</protein>
<evidence type="ECO:0000256" key="5">
    <source>
        <dbReference type="ARBA" id="ARBA00022525"/>
    </source>
</evidence>
<keyword evidence="6" id="KW-0929">Antimicrobial</keyword>
<evidence type="ECO:0000256" key="1">
    <source>
        <dbReference type="ARBA" id="ARBA00002585"/>
    </source>
</evidence>
<proteinExistence type="inferred from homology"/>
<keyword evidence="10" id="KW-1015">Disulfide bond</keyword>
<dbReference type="PANTHER" id="PTHR21007:SF1">
    <property type="entry name" value="LIVER-EXPRESSED ANTIMICROBIAL PEPTIDE 2"/>
    <property type="match status" value="1"/>
</dbReference>
<reference evidence="11" key="3">
    <citation type="submission" date="2025-09" db="UniProtKB">
        <authorList>
            <consortium name="Ensembl"/>
        </authorList>
    </citation>
    <scope>IDENTIFICATION</scope>
</reference>
<dbReference type="Proteomes" id="UP000694405">
    <property type="component" value="Chromosome 6"/>
</dbReference>
<comment type="similarity">
    <text evidence="3">Belongs to the LEAP2 family.</text>
</comment>
<dbReference type="GO" id="GO:0061844">
    <property type="term" value="P:antimicrobial humoral immune response mediated by antimicrobial peptide"/>
    <property type="evidence" value="ECO:0007669"/>
    <property type="project" value="TreeGrafter"/>
</dbReference>
<keyword evidence="5" id="KW-0964">Secreted</keyword>
<reference evidence="11" key="2">
    <citation type="submission" date="2025-08" db="UniProtKB">
        <authorList>
            <consortium name="Ensembl"/>
        </authorList>
    </citation>
    <scope>IDENTIFICATION</scope>
</reference>
<dbReference type="Ensembl" id="ENSMUNT00000030672.1">
    <property type="protein sequence ID" value="ENSMUNP00000024879.1"/>
    <property type="gene ID" value="ENSMUNG00000021360.1"/>
</dbReference>
<evidence type="ECO:0000313" key="11">
    <source>
        <dbReference type="Ensembl" id="ENSMUNP00000024879.1"/>
    </source>
</evidence>
<comment type="subcellular location">
    <subcellularLocation>
        <location evidence="2">Secreted</location>
    </subcellularLocation>
</comment>
<dbReference type="Gene3D" id="4.10.40.50">
    <property type="match status" value="1"/>
</dbReference>
<comment type="function">
    <text evidence="1">Has an antimicrobial activity.</text>
</comment>
<keyword evidence="8" id="KW-0732">Signal</keyword>
<dbReference type="InterPro" id="IPR009955">
    <property type="entry name" value="LEAP-2"/>
</dbReference>
<evidence type="ECO:0000313" key="12">
    <source>
        <dbReference type="Proteomes" id="UP000694405"/>
    </source>
</evidence>
<evidence type="ECO:0000256" key="2">
    <source>
        <dbReference type="ARBA" id="ARBA00004613"/>
    </source>
</evidence>
<evidence type="ECO:0000256" key="7">
    <source>
        <dbReference type="ARBA" id="ARBA00022685"/>
    </source>
</evidence>
<evidence type="ECO:0000256" key="3">
    <source>
        <dbReference type="ARBA" id="ARBA00008047"/>
    </source>
</evidence>
<dbReference type="GO" id="GO:0005576">
    <property type="term" value="C:extracellular region"/>
    <property type="evidence" value="ECO:0007669"/>
    <property type="project" value="UniProtKB-SubCell"/>
</dbReference>
<keyword evidence="12" id="KW-1185">Reference proteome</keyword>
<evidence type="ECO:0000256" key="9">
    <source>
        <dbReference type="ARBA" id="ARBA00023022"/>
    </source>
</evidence>
<sequence>MAWCPYQHQGCQGSHAEGAELPAVCPGVPLGNGFSCGSHSHAKGVKGPSCHLWQLKHLSLGGDRGQAPTRLPLMTPIWRTVGSRPLGAHCHHSLECVTRACR</sequence>
<dbReference type="PANTHER" id="PTHR21007">
    <property type="entry name" value="LIVER EXPRESSED ANTIMICROBIAL PEPTIDE 2"/>
    <property type="match status" value="1"/>
</dbReference>
<evidence type="ECO:0000256" key="4">
    <source>
        <dbReference type="ARBA" id="ARBA00020494"/>
    </source>
</evidence>
<keyword evidence="9" id="KW-0044">Antibiotic</keyword>
<keyword evidence="7" id="KW-0165">Cleavage on pair of basic residues</keyword>
<dbReference type="AlphaFoldDB" id="A0A8V5HED8"/>
<dbReference type="Pfam" id="PF07359">
    <property type="entry name" value="LEAP-2"/>
    <property type="match status" value="1"/>
</dbReference>